<keyword evidence="1" id="KW-0732">Signal</keyword>
<feature type="chain" id="PRO_5024409131" evidence="1">
    <location>
        <begin position="19"/>
        <end position="114"/>
    </location>
</feature>
<sequence>MWPLLVAFLAGTVLQAVAQEGVLQTGVLVWTFDGGTFIRGTYYDRMYKAIYIRGGCPTAVCEYLCLCVPLLSTGCPVYECNGFFLREPCHSEADCVIGGACVNSICHYSDVTIV</sequence>
<organism evidence="2 3">
    <name type="scientific">Trichuris muris</name>
    <name type="common">Mouse whipworm</name>
    <dbReference type="NCBI Taxonomy" id="70415"/>
    <lineage>
        <taxon>Eukaryota</taxon>
        <taxon>Metazoa</taxon>
        <taxon>Ecdysozoa</taxon>
        <taxon>Nematoda</taxon>
        <taxon>Enoplea</taxon>
        <taxon>Dorylaimia</taxon>
        <taxon>Trichinellida</taxon>
        <taxon>Trichuridae</taxon>
        <taxon>Trichuris</taxon>
    </lineage>
</organism>
<dbReference type="AlphaFoldDB" id="A0A5S6QG51"/>
<reference evidence="3" key="1">
    <citation type="submission" date="2019-12" db="UniProtKB">
        <authorList>
            <consortium name="WormBaseParasite"/>
        </authorList>
    </citation>
    <scope>IDENTIFICATION</scope>
</reference>
<feature type="signal peptide" evidence="1">
    <location>
        <begin position="1"/>
        <end position="18"/>
    </location>
</feature>
<dbReference type="WBParaSite" id="TMUE_2000006381.1">
    <property type="protein sequence ID" value="TMUE_2000006381.1"/>
    <property type="gene ID" value="WBGene00293653"/>
</dbReference>
<evidence type="ECO:0000313" key="2">
    <source>
        <dbReference type="Proteomes" id="UP000046395"/>
    </source>
</evidence>
<keyword evidence="2" id="KW-1185">Reference proteome</keyword>
<name>A0A5S6QG51_TRIMR</name>
<dbReference type="Proteomes" id="UP000046395">
    <property type="component" value="Unassembled WGS sequence"/>
</dbReference>
<evidence type="ECO:0000313" key="3">
    <source>
        <dbReference type="WBParaSite" id="TMUE_2000006381.1"/>
    </source>
</evidence>
<evidence type="ECO:0000256" key="1">
    <source>
        <dbReference type="SAM" id="SignalP"/>
    </source>
</evidence>
<accession>A0A5S6QG51</accession>
<proteinExistence type="predicted"/>
<protein>
    <submittedName>
        <fullName evidence="3">TIL domain-containing protein</fullName>
    </submittedName>
</protein>